<evidence type="ECO:0000313" key="2">
    <source>
        <dbReference type="Proteomes" id="UP000630528"/>
    </source>
</evidence>
<dbReference type="InterPro" id="IPR027405">
    <property type="entry name" value="YidB-like"/>
</dbReference>
<comment type="caution">
    <text evidence="1">The sequence shown here is derived from an EMBL/GenBank/DDBJ whole genome shotgun (WGS) entry which is preliminary data.</text>
</comment>
<dbReference type="SUPFAM" id="SSF140804">
    <property type="entry name" value="YidB-like"/>
    <property type="match status" value="1"/>
</dbReference>
<keyword evidence="2" id="KW-1185">Reference proteome</keyword>
<dbReference type="InterPro" id="IPR045372">
    <property type="entry name" value="YidB"/>
</dbReference>
<name>A0A934WNW7_9BURK</name>
<accession>A0A934WNW7</accession>
<dbReference type="Pfam" id="PF20159">
    <property type="entry name" value="YidB"/>
    <property type="match status" value="1"/>
</dbReference>
<sequence>MNNNPLLGQVLGGLFGNAMANRAGNGGGGGLAGGGMGRALGGMALGSVLAGVLRGGGRQAAPVPGGTRPYANHTALLVMLLPLAMRWVQRNGGINAVLDRFRQKGMGAQAQSWVSTGNNQPVDDGKVQQVIGQDDLREMAQRLGVPEEQVAQAFAEIMPEMVDKLSPQGQVHPQADQVLDAGQRQLEQEIQDVQHRDVHPS</sequence>
<dbReference type="AlphaFoldDB" id="A0A934WNW7"/>
<dbReference type="Gene3D" id="1.10.10.690">
    <property type="entry name" value="YidB-like"/>
    <property type="match status" value="1"/>
</dbReference>
<protein>
    <submittedName>
        <fullName evidence="1">DUF937 domain-containing protein</fullName>
    </submittedName>
</protein>
<evidence type="ECO:0000313" key="1">
    <source>
        <dbReference type="EMBL" id="MBK6008121.1"/>
    </source>
</evidence>
<reference evidence="1" key="2">
    <citation type="submission" date="2021-01" db="EMBL/GenBank/DDBJ databases">
        <authorList>
            <person name="Kang M."/>
        </authorList>
    </citation>
    <scope>NUCLEOTIDE SEQUENCE</scope>
    <source>
        <strain evidence="1">KACC 17527</strain>
    </source>
</reference>
<organism evidence="1 2">
    <name type="scientific">Ramlibacter ginsenosidimutans</name>
    <dbReference type="NCBI Taxonomy" id="502333"/>
    <lineage>
        <taxon>Bacteria</taxon>
        <taxon>Pseudomonadati</taxon>
        <taxon>Pseudomonadota</taxon>
        <taxon>Betaproteobacteria</taxon>
        <taxon>Burkholderiales</taxon>
        <taxon>Comamonadaceae</taxon>
        <taxon>Ramlibacter</taxon>
    </lineage>
</organism>
<dbReference type="Proteomes" id="UP000630528">
    <property type="component" value="Unassembled WGS sequence"/>
</dbReference>
<dbReference type="RefSeq" id="WP_201174863.1">
    <property type="nucleotide sequence ID" value="NZ_JAEPWM010000008.1"/>
</dbReference>
<gene>
    <name evidence="1" type="ORF">JJB11_18620</name>
</gene>
<reference evidence="1" key="1">
    <citation type="journal article" date="2012" name="J. Microbiol. Biotechnol.">
        <title>Ramlibacter ginsenosidimutans sp. nov., with ginsenoside-converting activity.</title>
        <authorList>
            <person name="Wang L."/>
            <person name="An D.S."/>
            <person name="Kim S.G."/>
            <person name="Jin F.X."/>
            <person name="Kim S.C."/>
            <person name="Lee S.T."/>
            <person name="Im W.T."/>
        </authorList>
    </citation>
    <scope>NUCLEOTIDE SEQUENCE</scope>
    <source>
        <strain evidence="1">KACC 17527</strain>
    </source>
</reference>
<dbReference type="EMBL" id="JAEPWM010000008">
    <property type="protein sequence ID" value="MBK6008121.1"/>
    <property type="molecule type" value="Genomic_DNA"/>
</dbReference>
<proteinExistence type="predicted"/>